<dbReference type="EMBL" id="JAMYWD010000003">
    <property type="protein sequence ID" value="KAJ4976463.1"/>
    <property type="molecule type" value="Genomic_DNA"/>
</dbReference>
<dbReference type="InterPro" id="IPR003347">
    <property type="entry name" value="JmjC_dom"/>
</dbReference>
<dbReference type="GO" id="GO:0031490">
    <property type="term" value="F:chromatin DNA binding"/>
    <property type="evidence" value="ECO:0007669"/>
    <property type="project" value="TreeGrafter"/>
</dbReference>
<evidence type="ECO:0000256" key="3">
    <source>
        <dbReference type="ARBA" id="ARBA00022723"/>
    </source>
</evidence>
<evidence type="ECO:0000256" key="2">
    <source>
        <dbReference type="ARBA" id="ARBA00006801"/>
    </source>
</evidence>
<dbReference type="InterPro" id="IPR014977">
    <property type="entry name" value="WRC_dom"/>
</dbReference>
<keyword evidence="5" id="KW-0862">Zinc</keyword>
<feature type="domain" description="JmjC" evidence="9">
    <location>
        <begin position="667"/>
        <end position="1007"/>
    </location>
</feature>
<dbReference type="Pfam" id="PF02373">
    <property type="entry name" value="JmjC"/>
    <property type="match status" value="1"/>
</dbReference>
<comment type="caution">
    <text evidence="6">Lacks conserved residue(s) required for the propagation of feature annotation.</text>
</comment>
<dbReference type="GO" id="GO:0003712">
    <property type="term" value="F:transcription coregulator activity"/>
    <property type="evidence" value="ECO:0007669"/>
    <property type="project" value="TreeGrafter"/>
</dbReference>
<feature type="domain" description="RING-type" evidence="8">
    <location>
        <begin position="225"/>
        <end position="272"/>
    </location>
</feature>
<evidence type="ECO:0000259" key="10">
    <source>
        <dbReference type="PROSITE" id="PS51667"/>
    </source>
</evidence>
<dbReference type="PROSITE" id="PS51184">
    <property type="entry name" value="JMJC"/>
    <property type="match status" value="1"/>
</dbReference>
<dbReference type="GO" id="GO:0000785">
    <property type="term" value="C:chromatin"/>
    <property type="evidence" value="ECO:0007669"/>
    <property type="project" value="TreeGrafter"/>
</dbReference>
<dbReference type="GO" id="GO:0008270">
    <property type="term" value="F:zinc ion binding"/>
    <property type="evidence" value="ECO:0007669"/>
    <property type="project" value="UniProtKB-KW"/>
</dbReference>
<feature type="region of interest" description="Disordered" evidence="7">
    <location>
        <begin position="825"/>
        <end position="854"/>
    </location>
</feature>
<evidence type="ECO:0000313" key="12">
    <source>
        <dbReference type="Proteomes" id="UP001141806"/>
    </source>
</evidence>
<dbReference type="PANTHER" id="PTHR12549:SF42">
    <property type="entry name" value="LYSINE-SPECIFIC DEMETHYLASE JMJ28"/>
    <property type="match status" value="1"/>
</dbReference>
<dbReference type="InterPro" id="IPR001841">
    <property type="entry name" value="Znf_RING"/>
</dbReference>
<evidence type="ECO:0000256" key="6">
    <source>
        <dbReference type="PROSITE-ProRule" id="PRU01002"/>
    </source>
</evidence>
<organism evidence="11 12">
    <name type="scientific">Protea cynaroides</name>
    <dbReference type="NCBI Taxonomy" id="273540"/>
    <lineage>
        <taxon>Eukaryota</taxon>
        <taxon>Viridiplantae</taxon>
        <taxon>Streptophyta</taxon>
        <taxon>Embryophyta</taxon>
        <taxon>Tracheophyta</taxon>
        <taxon>Spermatophyta</taxon>
        <taxon>Magnoliopsida</taxon>
        <taxon>Proteales</taxon>
        <taxon>Proteaceae</taxon>
        <taxon>Protea</taxon>
    </lineage>
</organism>
<dbReference type="Proteomes" id="UP001141806">
    <property type="component" value="Unassembled WGS sequence"/>
</dbReference>
<comment type="caution">
    <text evidence="11">The sequence shown here is derived from an EMBL/GenBank/DDBJ whole genome shotgun (WGS) entry which is preliminary data.</text>
</comment>
<keyword evidence="5" id="KW-0863">Zinc-finger</keyword>
<reference evidence="11" key="1">
    <citation type="journal article" date="2023" name="Plant J.">
        <title>The genome of the king protea, Protea cynaroides.</title>
        <authorList>
            <person name="Chang J."/>
            <person name="Duong T.A."/>
            <person name="Schoeman C."/>
            <person name="Ma X."/>
            <person name="Roodt D."/>
            <person name="Barker N."/>
            <person name="Li Z."/>
            <person name="Van de Peer Y."/>
            <person name="Mizrachi E."/>
        </authorList>
    </citation>
    <scope>NUCLEOTIDE SEQUENCE</scope>
    <source>
        <tissue evidence="11">Young leaves</tissue>
    </source>
</reference>
<dbReference type="SUPFAM" id="SSF51197">
    <property type="entry name" value="Clavaminate synthase-like"/>
    <property type="match status" value="1"/>
</dbReference>
<name>A0A9Q0KTD2_9MAGN</name>
<comment type="similarity">
    <text evidence="2">Belongs to the JARID1 histone demethylase family.</text>
</comment>
<accession>A0A9Q0KTD2</accession>
<keyword evidence="12" id="KW-1185">Reference proteome</keyword>
<evidence type="ECO:0000256" key="7">
    <source>
        <dbReference type="SAM" id="MobiDB-lite"/>
    </source>
</evidence>
<dbReference type="Pfam" id="PF08879">
    <property type="entry name" value="WRC"/>
    <property type="match status" value="1"/>
</dbReference>
<keyword evidence="3" id="KW-0479">Metal-binding</keyword>
<evidence type="ECO:0000259" key="8">
    <source>
        <dbReference type="PROSITE" id="PS50089"/>
    </source>
</evidence>
<evidence type="ECO:0000256" key="5">
    <source>
        <dbReference type="PROSITE-ProRule" id="PRU00175"/>
    </source>
</evidence>
<keyword evidence="4" id="KW-0539">Nucleus</keyword>
<evidence type="ECO:0000259" key="9">
    <source>
        <dbReference type="PROSITE" id="PS51184"/>
    </source>
</evidence>
<protein>
    <recommendedName>
        <fullName evidence="13">Lysine-specific demethylase JMJ25</fullName>
    </recommendedName>
</protein>
<evidence type="ECO:0008006" key="13">
    <source>
        <dbReference type="Google" id="ProtNLM"/>
    </source>
</evidence>
<dbReference type="GO" id="GO:0006357">
    <property type="term" value="P:regulation of transcription by RNA polymerase II"/>
    <property type="evidence" value="ECO:0007669"/>
    <property type="project" value="TreeGrafter"/>
</dbReference>
<dbReference type="PANTHER" id="PTHR12549">
    <property type="entry name" value="JMJC DOMAIN-CONTAINING HISTONE DEMETHYLATION PROTEIN"/>
    <property type="match status" value="1"/>
</dbReference>
<evidence type="ECO:0000256" key="1">
    <source>
        <dbReference type="ARBA" id="ARBA00004123"/>
    </source>
</evidence>
<evidence type="ECO:0000256" key="4">
    <source>
        <dbReference type="ARBA" id="ARBA00023242"/>
    </source>
</evidence>
<evidence type="ECO:0000313" key="11">
    <source>
        <dbReference type="EMBL" id="KAJ4976463.1"/>
    </source>
</evidence>
<dbReference type="PROSITE" id="PS51667">
    <property type="entry name" value="WRC"/>
    <property type="match status" value="1"/>
</dbReference>
<gene>
    <name evidence="11" type="ORF">NE237_001569</name>
</gene>
<dbReference type="GO" id="GO:0032454">
    <property type="term" value="F:histone H3K9 demethylase activity"/>
    <property type="evidence" value="ECO:0007669"/>
    <property type="project" value="InterPro"/>
</dbReference>
<dbReference type="OrthoDB" id="1667110at2759"/>
<dbReference type="InterPro" id="IPR045109">
    <property type="entry name" value="LSDs-like"/>
</dbReference>
<dbReference type="AlphaFoldDB" id="A0A9Q0KTD2"/>
<feature type="domain" description="WRC" evidence="10">
    <location>
        <begin position="8"/>
        <end position="52"/>
    </location>
</feature>
<sequence>MVEDGEALPDHLRCRRNDGREWRCLMRVMENRSVCEFHYHQARMRQSKKKVPPSMKLQRNSLRKRAVGASFAVAGRKGFDFQTKGKENLAKLLKRKRAVRVADALVKTLKKMKSKKGNLQLELIRVFLRRQMERKKKRSSEGSNNGEELMRDLPNGLMAISPAPVRDFGNAVSSFDGKLGLDSFGSFTRRCFRSKNIEPLPVGPLQILPCGRSMLNLRKGGKKNCHRCRRSNAGNLVHCLNCRRESFCIDCIREWYSELPVEEVKMACPVCRCICNCEMCLSNHPKGDALKGFLKGEDKVTKILHFHYLVCLLLPVLKQINQEQRIELGIEAKLKGKTPSGIHILQAKCGNDEQLCCDNCKSSIVDFHRSCSKCSYDLCLSCCREIRQGSLPGGNGAALFEYSNERKACASTGKLLPAMSQIGSVLERPGTLLASSAALPDWKYNGDDSISCPPNEFGGCGDSLLDLRRVFPLNWTEELEINAEEIACSYDFPETIDVSPHCSLCSIMQDKAGGVGGKLQEAAARVDSGDNYLYCPTMEDLQHESLEHFQKHLSKGQPVIVRNVLQNTSNLSWDPMVMLRTFLEKSSAKPGNDIKTVKATDCLDWCEVEIGIQQFFKGYMEGRTHANLWPEMLKVKDWPSPNLFQEQFPSHSAEFIRALPFQEYTNPNSGILNLAVKLPKEFSKPDLGPRLYISYGIAEELGRGDSVNKLYFDSSDVVNVLAHTTEVAISPLQLTKIQKYKKKHKTQDEKNSLRISVDQKMVNDGKHRSFLSCESTEEAGCSEMQDINGGTYLPKGEAGVSCLHAVTTAPEECDSSVKDEKILEAEESNSDSEAPKDGHRNTQSSEKSEDEAISCQEEMIEHISSSEKSEDEAVSCHEEKIEHISKQVSDSCGAQWDVFRREDVPKLQEYLRRHFYEFRHTYCFPVEHVAHPILDQSFFLDTTHKRRLKEELEVEPWTFDQHLGEAIIIPAGCPYQVRNLKSCINIALDFVSPENVQECIQLIDELRLLPKNHKAKEDKLEVKKMSLYGISAAVKEIRELTSSALPLRVGNGVDQSSSVCDAMAIGNSMEKWPRSMRETIPNCAPRLHSLLKLGLVPNAKEDKL</sequence>
<dbReference type="PROSITE" id="PS50089">
    <property type="entry name" value="ZF_RING_2"/>
    <property type="match status" value="1"/>
</dbReference>
<dbReference type="GO" id="GO:0000118">
    <property type="term" value="C:histone deacetylase complex"/>
    <property type="evidence" value="ECO:0007669"/>
    <property type="project" value="TreeGrafter"/>
</dbReference>
<proteinExistence type="inferred from homology"/>
<dbReference type="SMART" id="SM00558">
    <property type="entry name" value="JmjC"/>
    <property type="match status" value="1"/>
</dbReference>
<dbReference type="Gene3D" id="2.60.120.650">
    <property type="entry name" value="Cupin"/>
    <property type="match status" value="2"/>
</dbReference>
<comment type="subcellular location">
    <subcellularLocation>
        <location evidence="1">Nucleus</location>
    </subcellularLocation>
</comment>